<dbReference type="InterPro" id="IPR021683">
    <property type="entry name" value="DUF3267"/>
</dbReference>
<keyword evidence="5" id="KW-1185">Reference proteome</keyword>
<organism evidence="2 4">
    <name type="scientific">Bacillus glycinifermentans</name>
    <dbReference type="NCBI Taxonomy" id="1664069"/>
    <lineage>
        <taxon>Bacteria</taxon>
        <taxon>Bacillati</taxon>
        <taxon>Bacillota</taxon>
        <taxon>Bacilli</taxon>
        <taxon>Bacillales</taxon>
        <taxon>Bacillaceae</taxon>
        <taxon>Bacillus</taxon>
    </lineage>
</organism>
<dbReference type="AlphaFoldDB" id="A0A0J6ER70"/>
<reference evidence="3 5" key="3">
    <citation type="submission" date="2023-03" db="EMBL/GenBank/DDBJ databases">
        <title>Agriculturally important microbes genome sequencing.</title>
        <authorList>
            <person name="Dunlap C."/>
        </authorList>
    </citation>
    <scope>NUCLEOTIDE SEQUENCE [LARGE SCALE GENOMIC DNA]</scope>
    <source>
        <strain evidence="3 5">CBP-3203</strain>
    </source>
</reference>
<evidence type="ECO:0000313" key="3">
    <source>
        <dbReference type="EMBL" id="MEC0487707.1"/>
    </source>
</evidence>
<dbReference type="Proteomes" id="UP001341297">
    <property type="component" value="Unassembled WGS sequence"/>
</dbReference>
<dbReference type="EMBL" id="JARRTL010000034">
    <property type="protein sequence ID" value="MEC0487707.1"/>
    <property type="molecule type" value="Genomic_DNA"/>
</dbReference>
<dbReference type="STRING" id="1664069.BGLY_1110"/>
<gene>
    <name evidence="2" type="ORF">AB447_219420</name>
    <name evidence="3" type="ORF">P8828_23450</name>
</gene>
<dbReference type="PATRIC" id="fig|1664069.3.peg.31"/>
<name>A0A0J6ER70_9BACI</name>
<reference evidence="2" key="2">
    <citation type="submission" date="2015-10" db="EMBL/GenBank/DDBJ databases">
        <authorList>
            <person name="Gilbert D.G."/>
        </authorList>
    </citation>
    <scope>NUCLEOTIDE SEQUENCE</scope>
    <source>
        <strain evidence="2">GO-13</strain>
    </source>
</reference>
<evidence type="ECO:0000313" key="4">
    <source>
        <dbReference type="Proteomes" id="UP000036168"/>
    </source>
</evidence>
<dbReference type="OrthoDB" id="2360495at2"/>
<reference evidence="2 4" key="1">
    <citation type="journal article" date="2015" name="Int. J. Syst. Evol. Microbiol.">
        <title>Bacillus glycinifermentans sp. nov., isolated from fermented soybean paste.</title>
        <authorList>
            <person name="Kim S.J."/>
            <person name="Dunlap C.A."/>
            <person name="Kwon S.W."/>
            <person name="Rooney A.P."/>
        </authorList>
    </citation>
    <scope>NUCLEOTIDE SEQUENCE [LARGE SCALE GENOMIC DNA]</scope>
    <source>
        <strain evidence="2 4">GO-13</strain>
    </source>
</reference>
<evidence type="ECO:0000256" key="1">
    <source>
        <dbReference type="SAM" id="Phobius"/>
    </source>
</evidence>
<sequence>MSCWKTINLLKDYGGMRIALTAVSLMILFFIPEYLAMQLIHPQTVQRGDHALLFAGLLIAAIIAHKILHIFPIAGKKKPEKRIYWLKMRTWREIPKNTMLVSLLCPFLVITPVLFYAGAVMPSFSHYFCIISSIHFGYCLPDFLFAWKLIKAPKNCFVDQEADDFDILIQK</sequence>
<dbReference type="Proteomes" id="UP000036168">
    <property type="component" value="Unassembled WGS sequence"/>
</dbReference>
<keyword evidence="1" id="KW-0472">Membrane</keyword>
<feature type="transmembrane region" description="Helical" evidence="1">
    <location>
        <begin position="96"/>
        <end position="118"/>
    </location>
</feature>
<keyword evidence="1" id="KW-0812">Transmembrane</keyword>
<dbReference type="RefSeq" id="WP_048353691.1">
    <property type="nucleotide sequence ID" value="NZ_CP023481.1"/>
</dbReference>
<evidence type="ECO:0000313" key="5">
    <source>
        <dbReference type="Proteomes" id="UP001341297"/>
    </source>
</evidence>
<accession>A0A0J6F2L4</accession>
<comment type="caution">
    <text evidence="2">The sequence shown here is derived from an EMBL/GenBank/DDBJ whole genome shotgun (WGS) entry which is preliminary data.</text>
</comment>
<feature type="transmembrane region" description="Helical" evidence="1">
    <location>
        <begin position="124"/>
        <end position="145"/>
    </location>
</feature>
<protein>
    <submittedName>
        <fullName evidence="3">DUF3267 domain-containing protein</fullName>
    </submittedName>
</protein>
<accession>A0A0J6ER70</accession>
<feature type="transmembrane region" description="Helical" evidence="1">
    <location>
        <begin position="51"/>
        <end position="75"/>
    </location>
</feature>
<dbReference type="Pfam" id="PF11667">
    <property type="entry name" value="DUF3267"/>
    <property type="match status" value="1"/>
</dbReference>
<keyword evidence="1" id="KW-1133">Transmembrane helix</keyword>
<dbReference type="EMBL" id="LECW02000022">
    <property type="protein sequence ID" value="KRT93125.1"/>
    <property type="molecule type" value="Genomic_DNA"/>
</dbReference>
<feature type="transmembrane region" description="Helical" evidence="1">
    <location>
        <begin position="12"/>
        <end position="31"/>
    </location>
</feature>
<evidence type="ECO:0000313" key="2">
    <source>
        <dbReference type="EMBL" id="KRT93125.1"/>
    </source>
</evidence>
<proteinExistence type="predicted"/>